<keyword evidence="8 13" id="KW-0735">Signal-anchor</keyword>
<keyword evidence="11" id="KW-0472">Membrane</keyword>
<dbReference type="Pfam" id="PF03071">
    <property type="entry name" value="GNT-I"/>
    <property type="match status" value="1"/>
</dbReference>
<dbReference type="GO" id="GO:0047223">
    <property type="term" value="F:beta-1,3-galactosyl-O-glycosyl-glycoprotein beta-1,3-N-acetylglucosaminyltransferase activity"/>
    <property type="evidence" value="ECO:0007669"/>
    <property type="project" value="TreeGrafter"/>
</dbReference>
<evidence type="ECO:0000256" key="2">
    <source>
        <dbReference type="ARBA" id="ARBA00004922"/>
    </source>
</evidence>
<evidence type="ECO:0000313" key="15">
    <source>
        <dbReference type="Proteomes" id="UP000283509"/>
    </source>
</evidence>
<evidence type="ECO:0000256" key="11">
    <source>
        <dbReference type="ARBA" id="ARBA00023136"/>
    </source>
</evidence>
<keyword evidence="9" id="KW-1133">Transmembrane helix</keyword>
<organism evidence="14 15">
    <name type="scientific">Penaeus vannamei</name>
    <name type="common">Whiteleg shrimp</name>
    <name type="synonym">Litopenaeus vannamei</name>
    <dbReference type="NCBI Taxonomy" id="6689"/>
    <lineage>
        <taxon>Eukaryota</taxon>
        <taxon>Metazoa</taxon>
        <taxon>Ecdysozoa</taxon>
        <taxon>Arthropoda</taxon>
        <taxon>Crustacea</taxon>
        <taxon>Multicrustacea</taxon>
        <taxon>Malacostraca</taxon>
        <taxon>Eumalacostraca</taxon>
        <taxon>Eucarida</taxon>
        <taxon>Decapoda</taxon>
        <taxon>Dendrobranchiata</taxon>
        <taxon>Penaeoidea</taxon>
        <taxon>Penaeidae</taxon>
        <taxon>Penaeus</taxon>
    </lineage>
</organism>
<keyword evidence="4 13" id="KW-0328">Glycosyltransferase</keyword>
<evidence type="ECO:0000313" key="14">
    <source>
        <dbReference type="EMBL" id="ROT70495.1"/>
    </source>
</evidence>
<comment type="catalytic activity">
    <reaction evidence="13">
        <text>N(4)-(alpha-D-Man-(1-&gt;3)-[alpha-D-Man-(1-&gt;3)-[alpha-D-Man-(1-&gt;6)]-alpha-D-Man-(1-&gt;6)]-beta-D-Man-(1-&gt;4)-beta-D-GlcNAc-(1-&gt;4)-beta-D-GlcNAc)-L-asparaginyl-[protein] (N-glucan mannose isomer 5A1,2) + UDP-N-acetyl-alpha-D-glucosamine = N(4)-{beta-D-GlcNAc-(1-&gt;2)-alpha-D-Man-(1-&gt;3)-[alpha-D-Man-(1-&gt;3)-[alpha-D-Man-(1-&gt;6)]-alpha-D-Man-(1-&gt;6)]-beta-D-Man-(1-&gt;4)-beta-D-GlcNAc-(1-&gt;4)-beta-D-GlcNAc}-L-asparaginyl-[protein] + UDP + H(+)</text>
        <dbReference type="Rhea" id="RHEA:11456"/>
        <dbReference type="Rhea" id="RHEA-COMP:14367"/>
        <dbReference type="Rhea" id="RHEA-COMP:14368"/>
        <dbReference type="ChEBI" id="CHEBI:15378"/>
        <dbReference type="ChEBI" id="CHEBI:57705"/>
        <dbReference type="ChEBI" id="CHEBI:58223"/>
        <dbReference type="ChEBI" id="CHEBI:59087"/>
        <dbReference type="ChEBI" id="CHEBI:60625"/>
        <dbReference type="EC" id="2.4.1.101"/>
    </reaction>
</comment>
<dbReference type="SUPFAM" id="SSF53448">
    <property type="entry name" value="Nucleotide-diphospho-sugar transferases"/>
    <property type="match status" value="1"/>
</dbReference>
<dbReference type="InterPro" id="IPR029044">
    <property type="entry name" value="Nucleotide-diphossugar_trans"/>
</dbReference>
<dbReference type="UniPathway" id="UPA00378"/>
<evidence type="ECO:0000256" key="8">
    <source>
        <dbReference type="ARBA" id="ARBA00022968"/>
    </source>
</evidence>
<name>A0A423T261_PENVA</name>
<sequence length="592" mass="66688">MRRHNGGINGLRSASACFISAKAGLAGRPGNLVLGAISAMHVCHEVRRPAWLAAKPMANGFRRSVKSSTLPRVPVSVWSTISGWGLEVDGCNNTQQQACYNLLLPPEDAHPHAPREGEGLTLTVLNQRNAAVVFHKVFPLGHYWAHYADLQWHLDRVAPGRILVLTVAVSGAMGLRQAALQLARLGSLFALHLTPMAHWTWVFVKGGRTISETYLYHTLNALLTAPGAQRNNVLVVLGDAPQPTTQLLRLINVNFTKVPVHGEGNLKLFRYYRSVFQLVARTFPDAPAVIFLDEDVEVSPDFFSYMSQTLWLLREDPTLYCINGFSATGLKDRAFNPSRVLRGSVQVEWGFALTLSFIREVLSIWPDKPSDINIYDYWIYIHARHGRECVYPEMSRTFHYGMGMNSNAWTEETIFLSMPLLRERYVDLTRASDLQMNNWRRRLSYNISNATVLRGNPCSPNFIPSDDLNDHYVFYYRLDSMEAGNPSMFQFFQLFNCVGTWSISEQGHHEGVSIVTLSARATLYLVGAPYSSYSHLRPPTVSLWDINTIPEEEFAVEKCGRKHWMRIHSCAEGSSSQTFSSSPFTRAAFVRI</sequence>
<evidence type="ECO:0000256" key="13">
    <source>
        <dbReference type="RuleBase" id="RU368119"/>
    </source>
</evidence>
<dbReference type="AlphaFoldDB" id="A0A423T261"/>
<dbReference type="GO" id="GO:0003827">
    <property type="term" value="F:alpha-1,3-mannosylglycoprotein 2-beta-N-acetylglucosaminyltransferase activity"/>
    <property type="evidence" value="ECO:0007669"/>
    <property type="project" value="UniProtKB-UniRule"/>
</dbReference>
<dbReference type="EC" id="2.4.1.101" evidence="13"/>
<dbReference type="GO" id="GO:0016266">
    <property type="term" value="P:protein O-linked glycosylation via N-acetyl-galactosamine"/>
    <property type="evidence" value="ECO:0007669"/>
    <property type="project" value="TreeGrafter"/>
</dbReference>
<comment type="function">
    <text evidence="13">Initiates complex N-linked carbohydrate formation. Essential for the conversion of high-mannose to hybrid and complex N-glycans.</text>
</comment>
<evidence type="ECO:0000256" key="6">
    <source>
        <dbReference type="ARBA" id="ARBA00022692"/>
    </source>
</evidence>
<dbReference type="Proteomes" id="UP000283509">
    <property type="component" value="Unassembled WGS sequence"/>
</dbReference>
<protein>
    <recommendedName>
        <fullName evidence="13">Alpha-1,3-mannosyl-glycoprotein 2-beta-N-acetylglucosaminyltransferase</fullName>
        <shortName evidence="13">GNT-I</shortName>
        <shortName evidence="13">GlcNAc-T I</shortName>
        <ecNumber evidence="13">2.4.1.101</ecNumber>
    </recommendedName>
    <alternativeName>
        <fullName evidence="13">N-glycosyl-oligosaccharide-glycoprotein N-acetylglucosaminyltransferase I</fullName>
    </alternativeName>
</protein>
<dbReference type="InterPro" id="IPR052463">
    <property type="entry name" value="O-linked_mannose_GnT"/>
</dbReference>
<reference evidence="14 15" key="2">
    <citation type="submission" date="2019-01" db="EMBL/GenBank/DDBJ databases">
        <title>The decoding of complex shrimp genome reveals the adaptation for benthos swimmer, frequently molting mechanism and breeding impact on genome.</title>
        <authorList>
            <person name="Sun Y."/>
            <person name="Gao Y."/>
            <person name="Yu Y."/>
        </authorList>
    </citation>
    <scope>NUCLEOTIDE SEQUENCE [LARGE SCALE GENOMIC DNA]</scope>
    <source>
        <tissue evidence="14">Muscle</tissue>
    </source>
</reference>
<keyword evidence="6" id="KW-0812">Transmembrane</keyword>
<keyword evidence="12 13" id="KW-0464">Manganese</keyword>
<keyword evidence="5 14" id="KW-0808">Transferase</keyword>
<comment type="subcellular location">
    <subcellularLocation>
        <location evidence="1 13">Golgi apparatus membrane</location>
        <topology evidence="1 13">Single-pass type II membrane protein</topology>
    </subcellularLocation>
</comment>
<comment type="cofactor">
    <cofactor evidence="13">
        <name>Mn(2+)</name>
        <dbReference type="ChEBI" id="CHEBI:29035"/>
    </cofactor>
    <text evidence="13">The cofactor is mostly bound to the substrate.</text>
</comment>
<evidence type="ECO:0000256" key="10">
    <source>
        <dbReference type="ARBA" id="ARBA00023034"/>
    </source>
</evidence>
<evidence type="ECO:0000256" key="1">
    <source>
        <dbReference type="ARBA" id="ARBA00004323"/>
    </source>
</evidence>
<keyword evidence="15" id="KW-1185">Reference proteome</keyword>
<evidence type="ECO:0000256" key="4">
    <source>
        <dbReference type="ARBA" id="ARBA00022676"/>
    </source>
</evidence>
<evidence type="ECO:0000256" key="3">
    <source>
        <dbReference type="ARBA" id="ARBA00006492"/>
    </source>
</evidence>
<reference evidence="14 15" key="1">
    <citation type="submission" date="2018-04" db="EMBL/GenBank/DDBJ databases">
        <authorList>
            <person name="Zhang X."/>
            <person name="Yuan J."/>
            <person name="Li F."/>
            <person name="Xiang J."/>
        </authorList>
    </citation>
    <scope>NUCLEOTIDE SEQUENCE [LARGE SCALE GENOMIC DNA]</scope>
    <source>
        <tissue evidence="14">Muscle</tissue>
    </source>
</reference>
<dbReference type="PANTHER" id="PTHR46396">
    <property type="entry name" value="PROTEIN O-LINKED-MANNOSE BETA-1,2-N-ACETYLGLUCOSAMINYLTRANSFERASE 1"/>
    <property type="match status" value="1"/>
</dbReference>
<dbReference type="GO" id="GO:0030145">
    <property type="term" value="F:manganese ion binding"/>
    <property type="evidence" value="ECO:0007669"/>
    <property type="project" value="UniProtKB-UniRule"/>
</dbReference>
<comment type="pathway">
    <text evidence="2 13">Protein modification; protein glycosylation.</text>
</comment>
<evidence type="ECO:0000256" key="7">
    <source>
        <dbReference type="ARBA" id="ARBA00022723"/>
    </source>
</evidence>
<evidence type="ECO:0000256" key="9">
    <source>
        <dbReference type="ARBA" id="ARBA00022989"/>
    </source>
</evidence>
<dbReference type="OrthoDB" id="6347966at2759"/>
<comment type="caution">
    <text evidence="14">The sequence shown here is derived from an EMBL/GenBank/DDBJ whole genome shotgun (WGS) entry which is preliminary data.</text>
</comment>
<keyword evidence="7 13" id="KW-0479">Metal-binding</keyword>
<dbReference type="Gene3D" id="3.90.550.10">
    <property type="entry name" value="Spore Coat Polysaccharide Biosynthesis Protein SpsA, Chain A"/>
    <property type="match status" value="1"/>
</dbReference>
<dbReference type="PANTHER" id="PTHR46396:SF1">
    <property type="entry name" value="PROTEIN O-LINKED-MANNOSE BETA-1,2-N-ACETYLGLUCOSAMINYLTRANSFERASE 1"/>
    <property type="match status" value="1"/>
</dbReference>
<keyword evidence="10 13" id="KW-0333">Golgi apparatus</keyword>
<proteinExistence type="inferred from homology"/>
<dbReference type="InterPro" id="IPR004139">
    <property type="entry name" value="Glyco_trans_13"/>
</dbReference>
<accession>A0A423T261</accession>
<gene>
    <name evidence="14" type="ORF">C7M84_011224</name>
</gene>
<dbReference type="GO" id="GO:0000139">
    <property type="term" value="C:Golgi membrane"/>
    <property type="evidence" value="ECO:0007669"/>
    <property type="project" value="UniProtKB-SubCell"/>
</dbReference>
<comment type="similarity">
    <text evidence="3 13">Belongs to the glycosyltransferase 13 family.</text>
</comment>
<evidence type="ECO:0000256" key="5">
    <source>
        <dbReference type="ARBA" id="ARBA00022679"/>
    </source>
</evidence>
<dbReference type="EMBL" id="QCYY01002418">
    <property type="protein sequence ID" value="ROT70495.1"/>
    <property type="molecule type" value="Genomic_DNA"/>
</dbReference>
<evidence type="ECO:0000256" key="12">
    <source>
        <dbReference type="ARBA" id="ARBA00023211"/>
    </source>
</evidence>